<evidence type="ECO:0000313" key="2">
    <source>
        <dbReference type="EnsemblPlants" id="Bo3g162850.1"/>
    </source>
</evidence>
<reference evidence="2 3" key="1">
    <citation type="journal article" date="2014" name="Genome Biol.">
        <title>Transcriptome and methylome profiling reveals relics of genome dominance in the mesopolyploid Brassica oleracea.</title>
        <authorList>
            <person name="Parkin I.A."/>
            <person name="Koh C."/>
            <person name="Tang H."/>
            <person name="Robinson S.J."/>
            <person name="Kagale S."/>
            <person name="Clarke W.E."/>
            <person name="Town C.D."/>
            <person name="Nixon J."/>
            <person name="Krishnakumar V."/>
            <person name="Bidwell S.L."/>
            <person name="Denoeud F."/>
            <person name="Belcram H."/>
            <person name="Links M.G."/>
            <person name="Just J."/>
            <person name="Clarke C."/>
            <person name="Bender T."/>
            <person name="Huebert T."/>
            <person name="Mason A.S."/>
            <person name="Pires J.C."/>
            <person name="Barker G."/>
            <person name="Moore J."/>
            <person name="Walley P.G."/>
            <person name="Manoli S."/>
            <person name="Batley J."/>
            <person name="Edwards D."/>
            <person name="Nelson M.N."/>
            <person name="Wang X."/>
            <person name="Paterson A.H."/>
            <person name="King G."/>
            <person name="Bancroft I."/>
            <person name="Chalhoub B."/>
            <person name="Sharpe A.G."/>
        </authorList>
    </citation>
    <scope>NUCLEOTIDE SEQUENCE</scope>
    <source>
        <strain evidence="2 3">cv. TO1000</strain>
    </source>
</reference>
<feature type="compositionally biased region" description="Basic and acidic residues" evidence="1">
    <location>
        <begin position="28"/>
        <end position="41"/>
    </location>
</feature>
<organism evidence="2 3">
    <name type="scientific">Brassica oleracea var. oleracea</name>
    <dbReference type="NCBI Taxonomy" id="109376"/>
    <lineage>
        <taxon>Eukaryota</taxon>
        <taxon>Viridiplantae</taxon>
        <taxon>Streptophyta</taxon>
        <taxon>Embryophyta</taxon>
        <taxon>Tracheophyta</taxon>
        <taxon>Spermatophyta</taxon>
        <taxon>Magnoliopsida</taxon>
        <taxon>eudicotyledons</taxon>
        <taxon>Gunneridae</taxon>
        <taxon>Pentapetalae</taxon>
        <taxon>rosids</taxon>
        <taxon>malvids</taxon>
        <taxon>Brassicales</taxon>
        <taxon>Brassicaceae</taxon>
        <taxon>Brassiceae</taxon>
        <taxon>Brassica</taxon>
    </lineage>
</organism>
<name>A0A0D3BKT7_BRAOL</name>
<dbReference type="Proteomes" id="UP000032141">
    <property type="component" value="Chromosome C3"/>
</dbReference>
<evidence type="ECO:0000256" key="1">
    <source>
        <dbReference type="SAM" id="MobiDB-lite"/>
    </source>
</evidence>
<dbReference type="Gramene" id="Bo3g162850.1">
    <property type="protein sequence ID" value="Bo3g162850.1"/>
    <property type="gene ID" value="Bo3g162850"/>
</dbReference>
<proteinExistence type="predicted"/>
<feature type="region of interest" description="Disordered" evidence="1">
    <location>
        <begin position="1"/>
        <end position="97"/>
    </location>
</feature>
<evidence type="ECO:0008006" key="4">
    <source>
        <dbReference type="Google" id="ProtNLM"/>
    </source>
</evidence>
<sequence>MLEKKNPNECNYIQNDKRSHGKGRGGYRNRDNYSNGRDKYLAGRKGNHNNRGRGSNPGRGRGGYEFYQESLKDKNPEAHMVHDSGYEADKESDVANDDLMDFETSDCLKD</sequence>
<dbReference type="EnsemblPlants" id="Bo3g162850.1">
    <property type="protein sequence ID" value="Bo3g162850.1"/>
    <property type="gene ID" value="Bo3g162850"/>
</dbReference>
<accession>A0A0D3BKT7</accession>
<evidence type="ECO:0000313" key="3">
    <source>
        <dbReference type="Proteomes" id="UP000032141"/>
    </source>
</evidence>
<dbReference type="HOGENOM" id="CLU_173557_0_0_1"/>
<keyword evidence="3" id="KW-1185">Reference proteome</keyword>
<protein>
    <recommendedName>
        <fullName evidence="4">Btz domain-containing protein</fullName>
    </recommendedName>
</protein>
<reference evidence="2" key="2">
    <citation type="submission" date="2015-03" db="UniProtKB">
        <authorList>
            <consortium name="EnsemblPlants"/>
        </authorList>
    </citation>
    <scope>IDENTIFICATION</scope>
</reference>
<feature type="compositionally biased region" description="Basic and acidic residues" evidence="1">
    <location>
        <begin position="70"/>
        <end position="93"/>
    </location>
</feature>
<dbReference type="AlphaFoldDB" id="A0A0D3BKT7"/>